<evidence type="ECO:0000313" key="1">
    <source>
        <dbReference type="EMBL" id="AYJ86899.1"/>
    </source>
</evidence>
<dbReference type="RefSeq" id="WP_121153648.1">
    <property type="nucleotide sequence ID" value="NZ_CP032829.1"/>
</dbReference>
<gene>
    <name evidence="1" type="ORF">D3Y57_14320</name>
</gene>
<protein>
    <submittedName>
        <fullName evidence="1">Uncharacterized protein</fullName>
    </submittedName>
</protein>
<organism evidence="1 2">
    <name type="scientific">Sphingomonas paeninsulae</name>
    <dbReference type="NCBI Taxonomy" id="2319844"/>
    <lineage>
        <taxon>Bacteria</taxon>
        <taxon>Pseudomonadati</taxon>
        <taxon>Pseudomonadota</taxon>
        <taxon>Alphaproteobacteria</taxon>
        <taxon>Sphingomonadales</taxon>
        <taxon>Sphingomonadaceae</taxon>
        <taxon>Sphingomonas</taxon>
    </lineage>
</organism>
<proteinExistence type="predicted"/>
<name>A0A494TBS0_SPHPE</name>
<sequence length="138" mass="15809">MSNVGIFWFVPSNVPLTSTMIYDLTPIAEASGYAGLKTHDRGHYEYWSSLASLGSNKLRGRGEPTIIARSEYEAYPRGRVVYDPSRQHFIIYADRRLHGQEFIDVILLWFDIPAGRFSVKGDQHYANTLPVRLPRDVY</sequence>
<keyword evidence="2" id="KW-1185">Reference proteome</keyword>
<dbReference type="OrthoDB" id="7220087at2"/>
<accession>A0A494TBS0</accession>
<reference evidence="1 2" key="1">
    <citation type="submission" date="2018-09" db="EMBL/GenBank/DDBJ databases">
        <title>Sphingomonas peninsula sp. nov., isolated from fildes peninsula, Antarctic soil.</title>
        <authorList>
            <person name="Yingchao G."/>
        </authorList>
    </citation>
    <scope>NUCLEOTIDE SEQUENCE [LARGE SCALE GENOMIC DNA]</scope>
    <source>
        <strain evidence="1 2">YZ-8</strain>
    </source>
</reference>
<evidence type="ECO:0000313" key="2">
    <source>
        <dbReference type="Proteomes" id="UP000276254"/>
    </source>
</evidence>
<dbReference type="EMBL" id="CP032829">
    <property type="protein sequence ID" value="AYJ86899.1"/>
    <property type="molecule type" value="Genomic_DNA"/>
</dbReference>
<dbReference type="KEGG" id="spha:D3Y57_14320"/>
<dbReference type="Proteomes" id="UP000276254">
    <property type="component" value="Chromosome"/>
</dbReference>
<dbReference type="AlphaFoldDB" id="A0A494TBS0"/>